<dbReference type="InterPro" id="IPR036650">
    <property type="entry name" value="CAT_RNA-bd_dom_sf"/>
</dbReference>
<proteinExistence type="predicted"/>
<dbReference type="NCBIfam" id="NF047357">
    <property type="entry name" value="antiterm_GlcT"/>
    <property type="match status" value="1"/>
</dbReference>
<protein>
    <submittedName>
        <fullName evidence="3">PtsGHI operon antiterminator</fullName>
    </submittedName>
</protein>
<dbReference type="SUPFAM" id="SSF50151">
    <property type="entry name" value="SacY-like RNA-binding domain"/>
    <property type="match status" value="1"/>
</dbReference>
<organism evidence="3 4">
    <name type="scientific">Priestia taiwanensis</name>
    <dbReference type="NCBI Taxonomy" id="1347902"/>
    <lineage>
        <taxon>Bacteria</taxon>
        <taxon>Bacillati</taxon>
        <taxon>Bacillota</taxon>
        <taxon>Bacilli</taxon>
        <taxon>Bacillales</taxon>
        <taxon>Bacillaceae</taxon>
        <taxon>Priestia</taxon>
    </lineage>
</organism>
<dbReference type="InterPro" id="IPR050661">
    <property type="entry name" value="BglG_antiterminators"/>
</dbReference>
<dbReference type="Pfam" id="PF03123">
    <property type="entry name" value="CAT_RBD"/>
    <property type="match status" value="1"/>
</dbReference>
<dbReference type="SUPFAM" id="SSF63520">
    <property type="entry name" value="PTS-regulatory domain, PRD"/>
    <property type="match status" value="2"/>
</dbReference>
<keyword evidence="4" id="KW-1185">Reference proteome</keyword>
<gene>
    <name evidence="3" type="primary">glcT</name>
    <name evidence="3" type="ORF">GCM10007140_19570</name>
</gene>
<dbReference type="InterPro" id="IPR011608">
    <property type="entry name" value="PRD"/>
</dbReference>
<name>A0A917ART4_9BACI</name>
<keyword evidence="1" id="KW-0677">Repeat</keyword>
<dbReference type="PANTHER" id="PTHR30185:SF16">
    <property type="entry name" value="PROTEIN GLCT"/>
    <property type="match status" value="1"/>
</dbReference>
<dbReference type="Gene3D" id="2.30.24.10">
    <property type="entry name" value="CAT RNA-binding domain"/>
    <property type="match status" value="1"/>
</dbReference>
<feature type="domain" description="PRD" evidence="2">
    <location>
        <begin position="69"/>
        <end position="174"/>
    </location>
</feature>
<reference evidence="3" key="2">
    <citation type="submission" date="2020-09" db="EMBL/GenBank/DDBJ databases">
        <authorList>
            <person name="Sun Q."/>
            <person name="Zhou Y."/>
        </authorList>
    </citation>
    <scope>NUCLEOTIDE SEQUENCE</scope>
    <source>
        <strain evidence="3">CGMCC 1.12698</strain>
    </source>
</reference>
<sequence length="287" mass="33210">MLDGYVVKKVLNNNVIIATDSSKEEVVVIGKGIGFGRKTADFIAHENVEKIFILKNEQEKEQYKMLMGHVSEKLVEFMNEVISFIQESVDKPLNERIHIALTDHIAFAIKRIKTGMAISNPFLVETEALYPEEYKVATRVVNMIRQRLNIDLPEGEIGFIALHIYSAMADESFTEVNRHSRFIAEIVDLIEGELNITLKRDSVHYLRFVRHLLFTIQRMKTGEVVEEPIRIGELLKQEYPECYSLAWKIMKLLQNRLRMDVPNAEAVYLTMHLQRFVTGRQEKSEGK</sequence>
<comment type="caution">
    <text evidence="3">The sequence shown here is derived from an EMBL/GenBank/DDBJ whole genome shotgun (WGS) entry which is preliminary data.</text>
</comment>
<dbReference type="GO" id="GO:0003723">
    <property type="term" value="F:RNA binding"/>
    <property type="evidence" value="ECO:0007669"/>
    <property type="project" value="InterPro"/>
</dbReference>
<accession>A0A917ART4</accession>
<evidence type="ECO:0000256" key="1">
    <source>
        <dbReference type="ARBA" id="ARBA00022737"/>
    </source>
</evidence>
<evidence type="ECO:0000259" key="2">
    <source>
        <dbReference type="PROSITE" id="PS51372"/>
    </source>
</evidence>
<dbReference type="PANTHER" id="PTHR30185">
    <property type="entry name" value="CRYPTIC BETA-GLUCOSIDE BGL OPERON ANTITERMINATOR"/>
    <property type="match status" value="1"/>
</dbReference>
<dbReference type="InterPro" id="IPR036634">
    <property type="entry name" value="PRD_sf"/>
</dbReference>
<dbReference type="Proteomes" id="UP000605259">
    <property type="component" value="Unassembled WGS sequence"/>
</dbReference>
<evidence type="ECO:0000313" key="3">
    <source>
        <dbReference type="EMBL" id="GGE69628.1"/>
    </source>
</evidence>
<dbReference type="Gene3D" id="1.10.1790.10">
    <property type="entry name" value="PRD domain"/>
    <property type="match status" value="1"/>
</dbReference>
<evidence type="ECO:0000313" key="4">
    <source>
        <dbReference type="Proteomes" id="UP000605259"/>
    </source>
</evidence>
<reference evidence="3" key="1">
    <citation type="journal article" date="2014" name="Int. J. Syst. Evol. Microbiol.">
        <title>Complete genome sequence of Corynebacterium casei LMG S-19264T (=DSM 44701T), isolated from a smear-ripened cheese.</title>
        <authorList>
            <consortium name="US DOE Joint Genome Institute (JGI-PGF)"/>
            <person name="Walter F."/>
            <person name="Albersmeier A."/>
            <person name="Kalinowski J."/>
            <person name="Ruckert C."/>
        </authorList>
    </citation>
    <scope>NUCLEOTIDE SEQUENCE</scope>
    <source>
        <strain evidence="3">CGMCC 1.12698</strain>
    </source>
</reference>
<dbReference type="InterPro" id="IPR004341">
    <property type="entry name" value="CAT_RNA-bd_dom"/>
</dbReference>
<dbReference type="EMBL" id="BMFK01000001">
    <property type="protein sequence ID" value="GGE69628.1"/>
    <property type="molecule type" value="Genomic_DNA"/>
</dbReference>
<dbReference type="PROSITE" id="PS51372">
    <property type="entry name" value="PRD_2"/>
    <property type="match status" value="2"/>
</dbReference>
<feature type="domain" description="PRD" evidence="2">
    <location>
        <begin position="175"/>
        <end position="283"/>
    </location>
</feature>
<dbReference type="Gene3D" id="1.20.58.1950">
    <property type="match status" value="1"/>
</dbReference>
<dbReference type="RefSeq" id="WP_188388179.1">
    <property type="nucleotide sequence ID" value="NZ_BMFK01000001.1"/>
</dbReference>
<dbReference type="GO" id="GO:0006355">
    <property type="term" value="P:regulation of DNA-templated transcription"/>
    <property type="evidence" value="ECO:0007669"/>
    <property type="project" value="InterPro"/>
</dbReference>
<dbReference type="AlphaFoldDB" id="A0A917ART4"/>
<dbReference type="Pfam" id="PF00874">
    <property type="entry name" value="PRD"/>
    <property type="match status" value="2"/>
</dbReference>
<dbReference type="SMART" id="SM01061">
    <property type="entry name" value="CAT_RBD"/>
    <property type="match status" value="1"/>
</dbReference>
<dbReference type="Gene3D" id="1.20.890.100">
    <property type="match status" value="1"/>
</dbReference>